<dbReference type="GO" id="GO:0006629">
    <property type="term" value="P:lipid metabolic process"/>
    <property type="evidence" value="ECO:0007669"/>
    <property type="project" value="InterPro"/>
</dbReference>
<accession>A0A846TRC2</accession>
<proteinExistence type="predicted"/>
<organism evidence="3 4">
    <name type="scientific">Kocuria subflava</name>
    <dbReference type="NCBI Taxonomy" id="1736139"/>
    <lineage>
        <taxon>Bacteria</taxon>
        <taxon>Bacillati</taxon>
        <taxon>Actinomycetota</taxon>
        <taxon>Actinomycetes</taxon>
        <taxon>Micrococcales</taxon>
        <taxon>Micrococcaceae</taxon>
        <taxon>Kocuria</taxon>
    </lineage>
</organism>
<protein>
    <submittedName>
        <fullName evidence="3">Glycerophosphodiester phosphodiesterase</fullName>
    </submittedName>
</protein>
<feature type="domain" description="GP-PDE" evidence="2">
    <location>
        <begin position="50"/>
        <end position="318"/>
    </location>
</feature>
<dbReference type="AlphaFoldDB" id="A0A846TRC2"/>
<evidence type="ECO:0000259" key="2">
    <source>
        <dbReference type="PROSITE" id="PS51704"/>
    </source>
</evidence>
<keyword evidence="4" id="KW-1185">Reference proteome</keyword>
<dbReference type="PANTHER" id="PTHR46211">
    <property type="entry name" value="GLYCEROPHOSPHORYL DIESTER PHOSPHODIESTERASE"/>
    <property type="match status" value="1"/>
</dbReference>
<dbReference type="PROSITE" id="PS51704">
    <property type="entry name" value="GP_PDE"/>
    <property type="match status" value="1"/>
</dbReference>
<reference evidence="3 4" key="1">
    <citation type="submission" date="2020-02" db="EMBL/GenBank/DDBJ databases">
        <authorList>
            <person name="Sun Q."/>
        </authorList>
    </citation>
    <scope>NUCLEOTIDE SEQUENCE [LARGE SCALE GENOMIC DNA]</scope>
    <source>
        <strain evidence="3 4">YIM 13062</strain>
    </source>
</reference>
<dbReference type="InterPro" id="IPR030395">
    <property type="entry name" value="GP_PDE_dom"/>
</dbReference>
<dbReference type="Pfam" id="PF03009">
    <property type="entry name" value="GDPD"/>
    <property type="match status" value="1"/>
</dbReference>
<dbReference type="PANTHER" id="PTHR46211:SF14">
    <property type="entry name" value="GLYCEROPHOSPHODIESTER PHOSPHODIESTERASE"/>
    <property type="match status" value="1"/>
</dbReference>
<evidence type="ECO:0000313" key="4">
    <source>
        <dbReference type="Proteomes" id="UP000521379"/>
    </source>
</evidence>
<dbReference type="SUPFAM" id="SSF51695">
    <property type="entry name" value="PLC-like phosphodiesterases"/>
    <property type="match status" value="1"/>
</dbReference>
<sequence length="398" mass="43260">MRDGEVTRRAGGAAADVGYLTHTSRPRAVAKGHILGFPCAVEKPPAQPPFDLQSHRGGRGQWTESSLYAFARSLELGVTTLELDTHLTQDGVVLVWHDHTIETAKCQDTAPATPNDPDFPYVGDRVRDLTYAQIQTLDCGYQQLPGYPQQMVVERNRIATLEQLFELVRDHRADGVGFNIETKVEDPSNAAERDALVDAVLEQIYTNGWPERTQLQSFDWAALDRTAPVAPELELVALAEAENPGGAGLTPQEVADRGYDVWSPQHVVLTQANIAQAHDLGLKVAPWTVNDPADMARLMDWGVDGLITDYPWQLRQLMQQRGMPLPTAYAAQDQPSDPQARPGRSGTAPGKARPAESPASTGGPDSPGREHGHSQGRGPEHKQGPKQGQHGAGTPGRN</sequence>
<evidence type="ECO:0000256" key="1">
    <source>
        <dbReference type="SAM" id="MobiDB-lite"/>
    </source>
</evidence>
<dbReference type="InterPro" id="IPR017946">
    <property type="entry name" value="PLC-like_Pdiesterase_TIM-brl"/>
</dbReference>
<dbReference type="PROSITE" id="PS50007">
    <property type="entry name" value="PIPLC_X_DOMAIN"/>
    <property type="match status" value="1"/>
</dbReference>
<dbReference type="Gene3D" id="3.20.20.190">
    <property type="entry name" value="Phosphatidylinositol (PI) phosphodiesterase"/>
    <property type="match status" value="1"/>
</dbReference>
<gene>
    <name evidence="3" type="ORF">GTW58_05315</name>
</gene>
<feature type="region of interest" description="Disordered" evidence="1">
    <location>
        <begin position="328"/>
        <end position="398"/>
    </location>
</feature>
<comment type="caution">
    <text evidence="3">The sequence shown here is derived from an EMBL/GenBank/DDBJ whole genome shotgun (WGS) entry which is preliminary data.</text>
</comment>
<evidence type="ECO:0000313" key="3">
    <source>
        <dbReference type="EMBL" id="NKE09369.1"/>
    </source>
</evidence>
<dbReference type="EMBL" id="JAAVUN010000007">
    <property type="protein sequence ID" value="NKE09369.1"/>
    <property type="molecule type" value="Genomic_DNA"/>
</dbReference>
<feature type="compositionally biased region" description="Basic and acidic residues" evidence="1">
    <location>
        <begin position="367"/>
        <end position="383"/>
    </location>
</feature>
<dbReference type="Proteomes" id="UP000521379">
    <property type="component" value="Unassembled WGS sequence"/>
</dbReference>
<name>A0A846TRC2_9MICC</name>
<dbReference type="GO" id="GO:0008081">
    <property type="term" value="F:phosphoric diester hydrolase activity"/>
    <property type="evidence" value="ECO:0007669"/>
    <property type="project" value="InterPro"/>
</dbReference>